<evidence type="ECO:0000256" key="5">
    <source>
        <dbReference type="ARBA" id="ARBA00022701"/>
    </source>
</evidence>
<keyword evidence="3" id="KW-0963">Cytoplasm</keyword>
<proteinExistence type="inferred from homology"/>
<accession>A0A9P3PKY5</accession>
<dbReference type="Proteomes" id="UP001063166">
    <property type="component" value="Unassembled WGS sequence"/>
</dbReference>
<evidence type="ECO:0000256" key="2">
    <source>
        <dbReference type="ARBA" id="ARBA00009549"/>
    </source>
</evidence>
<keyword evidence="6" id="KW-0677">Repeat</keyword>
<keyword evidence="13" id="KW-1185">Reference proteome</keyword>
<name>A0A9P3PKY5_LYOSH</name>
<feature type="compositionally biased region" description="Polar residues" evidence="10">
    <location>
        <begin position="277"/>
        <end position="309"/>
    </location>
</feature>
<organism evidence="12 13">
    <name type="scientific">Lyophyllum shimeji</name>
    <name type="common">Hon-shimeji</name>
    <name type="synonym">Tricholoma shimeji</name>
    <dbReference type="NCBI Taxonomy" id="47721"/>
    <lineage>
        <taxon>Eukaryota</taxon>
        <taxon>Fungi</taxon>
        <taxon>Dikarya</taxon>
        <taxon>Basidiomycota</taxon>
        <taxon>Agaricomycotina</taxon>
        <taxon>Agaricomycetes</taxon>
        <taxon>Agaricomycetidae</taxon>
        <taxon>Agaricales</taxon>
        <taxon>Tricholomatineae</taxon>
        <taxon>Lyophyllaceae</taxon>
        <taxon>Lyophyllum</taxon>
    </lineage>
</organism>
<sequence length="792" mass="83547">MPDRPVTSVADLTSRAELLRPKITLPETEDSWEIISKTLQSFNDLCLNGACDFPTELIATVRSISRPLTTSMVSERTRLSGVAIDLISTLAAGLGTSFEPLLQVFMPVLLSLCGRTNRVVATRARKCITNIVETTQLPSVLPYFLQSIKDKATSIRLTAAEGTLTCMNCLNPPDLEKEARAREIETIIRTTVTDAQADIRAVSRKIFEAYKLLLPNRIESFTAPLSPTTKKYLDIRTTKGRPEPPIPALDAKHPLSSSTSAMPSARTRTKSGPSVIHAQSASSSALSTERQTAPANSKAPASTNLPNRQKPTKTTDMPPPPYIPVRPAQSSKVVSVSRSTSAVGARPPPASSVPVLRHGVTVAPSKPTVAPAVRPNSANSRQDIPQRPPTLTTSLSGPSHESSSGPRRVPITDTASKVAEPNKRQQGDVVRARVISAAPRPLNTDAKPTKPAAHARHPLPAREKPKPVPKVSSTQPETSSRAAESGAAAGKASKSGGAMQPTLSQLSRVKATTERKTPAAGAPKPAWGRPAAKSGSSSGPSLQKGKDKTGAALENANDKPVQPSDVPLPPSPAPSAIDFPASNCQELPAPPEVPTAPVNPPINTAAVQEVARSSSRAEERDATSSASQSSGDCTVMAIEPVQKANTPSAARGDEATELTNDIQAGDATPISNQDPRTSVDAVSQVFDENAATPRTLPLSDSIADSPTKTPISSLLSSIQRGFLFTPSSPLSPPQSYLDRGPAMQGLPIPFPLNVDSSDVGLDKPAQSKKPFMFGVTEDHGRPTLGNVENLHK</sequence>
<feature type="compositionally biased region" description="Pro residues" evidence="10">
    <location>
        <begin position="588"/>
        <end position="600"/>
    </location>
</feature>
<dbReference type="OrthoDB" id="46159at2759"/>
<dbReference type="AlphaFoldDB" id="A0A9P3PKY5"/>
<feature type="compositionally biased region" description="Low complexity" evidence="10">
    <location>
        <begin position="479"/>
        <end position="498"/>
    </location>
</feature>
<dbReference type="PROSITE" id="PS50077">
    <property type="entry name" value="HEAT_REPEAT"/>
    <property type="match status" value="1"/>
</dbReference>
<dbReference type="Pfam" id="PF12348">
    <property type="entry name" value="CLASP_N"/>
    <property type="match status" value="1"/>
</dbReference>
<dbReference type="SMART" id="SM01349">
    <property type="entry name" value="TOG"/>
    <property type="match status" value="1"/>
</dbReference>
<protein>
    <submittedName>
        <fullName evidence="12">CLASP N terminal</fullName>
    </submittedName>
</protein>
<feature type="compositionally biased region" description="Polar residues" evidence="10">
    <location>
        <begin position="376"/>
        <end position="393"/>
    </location>
</feature>
<keyword evidence="5" id="KW-0493">Microtubule</keyword>
<evidence type="ECO:0000256" key="6">
    <source>
        <dbReference type="ARBA" id="ARBA00022737"/>
    </source>
</evidence>
<keyword evidence="8" id="KW-0206">Cytoskeleton</keyword>
<dbReference type="GO" id="GO:0051301">
    <property type="term" value="P:cell division"/>
    <property type="evidence" value="ECO:0007669"/>
    <property type="project" value="UniProtKB-KW"/>
</dbReference>
<dbReference type="PANTHER" id="PTHR21567:SF60">
    <property type="entry name" value="CLASP N-TERMINAL DOMAIN-CONTAINING PROTEIN"/>
    <property type="match status" value="1"/>
</dbReference>
<feature type="region of interest" description="Disordered" evidence="10">
    <location>
        <begin position="237"/>
        <end position="709"/>
    </location>
</feature>
<dbReference type="SUPFAM" id="SSF48371">
    <property type="entry name" value="ARM repeat"/>
    <property type="match status" value="1"/>
</dbReference>
<evidence type="ECO:0000256" key="8">
    <source>
        <dbReference type="ARBA" id="ARBA00023212"/>
    </source>
</evidence>
<dbReference type="InterPro" id="IPR024395">
    <property type="entry name" value="CLASP_N_dom"/>
</dbReference>
<evidence type="ECO:0000256" key="10">
    <source>
        <dbReference type="SAM" id="MobiDB-lite"/>
    </source>
</evidence>
<evidence type="ECO:0000256" key="9">
    <source>
        <dbReference type="PROSITE-ProRule" id="PRU00103"/>
    </source>
</evidence>
<feature type="compositionally biased region" description="Low complexity" evidence="10">
    <location>
        <begin position="394"/>
        <end position="406"/>
    </location>
</feature>
<feature type="compositionally biased region" description="Polar residues" evidence="10">
    <location>
        <begin position="623"/>
        <end position="632"/>
    </location>
</feature>
<dbReference type="PANTHER" id="PTHR21567">
    <property type="entry name" value="CLASP"/>
    <property type="match status" value="1"/>
</dbReference>
<dbReference type="GO" id="GO:0090307">
    <property type="term" value="P:mitotic spindle assembly"/>
    <property type="evidence" value="ECO:0007669"/>
    <property type="project" value="TreeGrafter"/>
</dbReference>
<keyword evidence="7" id="KW-0498">Mitosis</keyword>
<comment type="similarity">
    <text evidence="2">Belongs to the CLASP family.</text>
</comment>
<dbReference type="InterPro" id="IPR034085">
    <property type="entry name" value="TOG"/>
</dbReference>
<evidence type="ECO:0000256" key="4">
    <source>
        <dbReference type="ARBA" id="ARBA00022618"/>
    </source>
</evidence>
<comment type="subcellular location">
    <subcellularLocation>
        <location evidence="1">Cytoplasm</location>
        <location evidence="1">Cytoskeleton</location>
        <location evidence="1">Spindle</location>
    </subcellularLocation>
</comment>
<comment type="caution">
    <text evidence="12">The sequence shown here is derived from an EMBL/GenBank/DDBJ whole genome shotgun (WGS) entry which is preliminary data.</text>
</comment>
<dbReference type="GO" id="GO:0005815">
    <property type="term" value="C:microtubule organizing center"/>
    <property type="evidence" value="ECO:0007669"/>
    <property type="project" value="TreeGrafter"/>
</dbReference>
<feature type="region of interest" description="Disordered" evidence="10">
    <location>
        <begin position="770"/>
        <end position="792"/>
    </location>
</feature>
<keyword evidence="4" id="KW-0132">Cell division</keyword>
<dbReference type="GO" id="GO:0008017">
    <property type="term" value="F:microtubule binding"/>
    <property type="evidence" value="ECO:0007669"/>
    <property type="project" value="TreeGrafter"/>
</dbReference>
<dbReference type="InterPro" id="IPR011989">
    <property type="entry name" value="ARM-like"/>
</dbReference>
<dbReference type="GO" id="GO:1990023">
    <property type="term" value="C:mitotic spindle midzone"/>
    <property type="evidence" value="ECO:0007669"/>
    <property type="project" value="TreeGrafter"/>
</dbReference>
<evidence type="ECO:0000256" key="1">
    <source>
        <dbReference type="ARBA" id="ARBA00004186"/>
    </source>
</evidence>
<feature type="domain" description="TOG" evidence="11">
    <location>
        <begin position="11"/>
        <end position="246"/>
    </location>
</feature>
<evidence type="ECO:0000259" key="11">
    <source>
        <dbReference type="SMART" id="SM01349"/>
    </source>
</evidence>
<keyword evidence="7" id="KW-0131">Cell cycle</keyword>
<feature type="compositionally biased region" description="Low complexity" evidence="10">
    <location>
        <begin position="330"/>
        <end position="343"/>
    </location>
</feature>
<dbReference type="InterPro" id="IPR021133">
    <property type="entry name" value="HEAT_type_2"/>
</dbReference>
<dbReference type="GO" id="GO:0005876">
    <property type="term" value="C:spindle microtubule"/>
    <property type="evidence" value="ECO:0007669"/>
    <property type="project" value="TreeGrafter"/>
</dbReference>
<gene>
    <name evidence="12" type="ORF">LshimejAT787_0402680</name>
</gene>
<dbReference type="GO" id="GO:1902903">
    <property type="term" value="P:regulation of supramolecular fiber organization"/>
    <property type="evidence" value="ECO:0007669"/>
    <property type="project" value="UniProtKB-ARBA"/>
</dbReference>
<dbReference type="InterPro" id="IPR016024">
    <property type="entry name" value="ARM-type_fold"/>
</dbReference>
<dbReference type="Gene3D" id="1.25.10.10">
    <property type="entry name" value="Leucine-rich Repeat Variant"/>
    <property type="match status" value="1"/>
</dbReference>
<evidence type="ECO:0000313" key="13">
    <source>
        <dbReference type="Proteomes" id="UP001063166"/>
    </source>
</evidence>
<dbReference type="GO" id="GO:0031110">
    <property type="term" value="P:regulation of microtubule polymerization or depolymerization"/>
    <property type="evidence" value="ECO:0007669"/>
    <property type="project" value="UniProtKB-ARBA"/>
</dbReference>
<dbReference type="EMBL" id="BRPK01000004">
    <property type="protein sequence ID" value="GLB37217.1"/>
    <property type="molecule type" value="Genomic_DNA"/>
</dbReference>
<feature type="repeat" description="HEAT" evidence="9">
    <location>
        <begin position="140"/>
        <end position="178"/>
    </location>
</feature>
<evidence type="ECO:0000256" key="7">
    <source>
        <dbReference type="ARBA" id="ARBA00022776"/>
    </source>
</evidence>
<dbReference type="GO" id="GO:0005881">
    <property type="term" value="C:cytoplasmic microtubule"/>
    <property type="evidence" value="ECO:0007669"/>
    <property type="project" value="TreeGrafter"/>
</dbReference>
<evidence type="ECO:0000313" key="12">
    <source>
        <dbReference type="EMBL" id="GLB37217.1"/>
    </source>
</evidence>
<reference evidence="12" key="1">
    <citation type="submission" date="2022-07" db="EMBL/GenBank/DDBJ databases">
        <title>The genome of Lyophyllum shimeji provides insight into the initial evolution of ectomycorrhizal fungal genome.</title>
        <authorList>
            <person name="Kobayashi Y."/>
            <person name="Shibata T."/>
            <person name="Hirakawa H."/>
            <person name="Shigenobu S."/>
            <person name="Nishiyama T."/>
            <person name="Yamada A."/>
            <person name="Hasebe M."/>
            <person name="Kawaguchi M."/>
        </authorList>
    </citation>
    <scope>NUCLEOTIDE SEQUENCE</scope>
    <source>
        <strain evidence="12">AT787</strain>
    </source>
</reference>
<evidence type="ECO:0000256" key="3">
    <source>
        <dbReference type="ARBA" id="ARBA00022490"/>
    </source>
</evidence>
<feature type="compositionally biased region" description="Low complexity" evidence="10">
    <location>
        <begin position="533"/>
        <end position="543"/>
    </location>
</feature>